<accession>A0A8S1DND7</accession>
<evidence type="ECO:0000256" key="3">
    <source>
        <dbReference type="SAM" id="MobiDB-lite"/>
    </source>
</evidence>
<dbReference type="PANTHER" id="PTHR23310">
    <property type="entry name" value="ACYL-COA-BINDING PROTEIN, ACBP"/>
    <property type="match status" value="1"/>
</dbReference>
<dbReference type="PRINTS" id="PR00689">
    <property type="entry name" value="ACOABINDINGP"/>
</dbReference>
<dbReference type="GO" id="GO:0019915">
    <property type="term" value="P:lipid storage"/>
    <property type="evidence" value="ECO:0007669"/>
    <property type="project" value="UniProtKB-ARBA"/>
</dbReference>
<dbReference type="InterPro" id="IPR014352">
    <property type="entry name" value="FERM/acyl-CoA-bd_prot_sf"/>
</dbReference>
<dbReference type="Gene3D" id="1.20.80.10">
    <property type="match status" value="1"/>
</dbReference>
<dbReference type="Proteomes" id="UP000494165">
    <property type="component" value="Unassembled WGS sequence"/>
</dbReference>
<proteinExistence type="predicted"/>
<dbReference type="AlphaFoldDB" id="A0A8S1DND7"/>
<dbReference type="InterPro" id="IPR035984">
    <property type="entry name" value="Acyl-CoA-binding_sf"/>
</dbReference>
<dbReference type="PANTHER" id="PTHR23310:SF77">
    <property type="entry name" value="LD25952P"/>
    <property type="match status" value="1"/>
</dbReference>
<dbReference type="Pfam" id="PF00887">
    <property type="entry name" value="ACBP"/>
    <property type="match status" value="1"/>
</dbReference>
<feature type="compositionally biased region" description="Polar residues" evidence="3">
    <location>
        <begin position="130"/>
        <end position="145"/>
    </location>
</feature>
<evidence type="ECO:0000259" key="4">
    <source>
        <dbReference type="PROSITE" id="PS51228"/>
    </source>
</evidence>
<feature type="domain" description="ACB" evidence="4">
    <location>
        <begin position="3"/>
        <end position="92"/>
    </location>
</feature>
<evidence type="ECO:0000313" key="5">
    <source>
        <dbReference type="EMBL" id="CAB3383735.1"/>
    </source>
</evidence>
<dbReference type="GO" id="GO:0006631">
    <property type="term" value="P:fatty acid metabolic process"/>
    <property type="evidence" value="ECO:0007669"/>
    <property type="project" value="TreeGrafter"/>
</dbReference>
<comment type="caution">
    <text evidence="5">The sequence shown here is derived from an EMBL/GenBank/DDBJ whole genome shotgun (WGS) entry which is preliminary data.</text>
</comment>
<feature type="region of interest" description="Disordered" evidence="3">
    <location>
        <begin position="130"/>
        <end position="160"/>
    </location>
</feature>
<dbReference type="PROSITE" id="PS51228">
    <property type="entry name" value="ACB_2"/>
    <property type="match status" value="1"/>
</dbReference>
<keyword evidence="6" id="KW-1185">Reference proteome</keyword>
<dbReference type="OrthoDB" id="71307at2759"/>
<sequence>MSTEEKFRAAVNVIRSLPKNGSYQPSYELQLRFYAFFKQATEGPCTEAQPAFWEVVRRKKWEAWKKLANMPKQQAMESYVEELKKIVETMSYNENVAEFLGSLGSFYEAVPQEDLQLAVGDIIERVSSRASSPVHSLPSKQSLSQAMDKEEEDDEDEYEDFKDSLVELRQEDVENFVQNKPVTAKSTLFIYIKLDNIFNSLWDFVENGHAIKPAGDAAELASRITAMSQKGLDEQVAEQLRDTTRQLQRDLNAINTRLLRLEEKSSQQNREKPSSAGIWPLSDVSPRTAMVIVLWPLVVHAAVAVWRSKRRH</sequence>
<organism evidence="5 6">
    <name type="scientific">Cloeon dipterum</name>
    <dbReference type="NCBI Taxonomy" id="197152"/>
    <lineage>
        <taxon>Eukaryota</taxon>
        <taxon>Metazoa</taxon>
        <taxon>Ecdysozoa</taxon>
        <taxon>Arthropoda</taxon>
        <taxon>Hexapoda</taxon>
        <taxon>Insecta</taxon>
        <taxon>Pterygota</taxon>
        <taxon>Palaeoptera</taxon>
        <taxon>Ephemeroptera</taxon>
        <taxon>Pisciforma</taxon>
        <taxon>Baetidae</taxon>
        <taxon>Cloeon</taxon>
    </lineage>
</organism>
<reference evidence="5 6" key="1">
    <citation type="submission" date="2020-04" db="EMBL/GenBank/DDBJ databases">
        <authorList>
            <person name="Alioto T."/>
            <person name="Alioto T."/>
            <person name="Gomez Garrido J."/>
        </authorList>
    </citation>
    <scope>NUCLEOTIDE SEQUENCE [LARGE SCALE GENOMIC DNA]</scope>
</reference>
<evidence type="ECO:0000256" key="1">
    <source>
        <dbReference type="ARBA" id="ARBA00023121"/>
    </source>
</evidence>
<keyword evidence="1" id="KW-0446">Lipid-binding</keyword>
<dbReference type="FunFam" id="1.20.80.10:FF:000010">
    <property type="entry name" value="Acyl-CoA-binding domain-containing protein 5"/>
    <property type="match status" value="1"/>
</dbReference>
<name>A0A8S1DND7_9INSE</name>
<gene>
    <name evidence="5" type="ORF">CLODIP_2_CD13753</name>
</gene>
<dbReference type="GO" id="GO:0000062">
    <property type="term" value="F:fatty-acyl-CoA binding"/>
    <property type="evidence" value="ECO:0007669"/>
    <property type="project" value="InterPro"/>
</dbReference>
<dbReference type="SUPFAM" id="SSF47027">
    <property type="entry name" value="Acyl-CoA binding protein"/>
    <property type="match status" value="1"/>
</dbReference>
<protein>
    <recommendedName>
        <fullName evidence="4">ACB domain-containing protein</fullName>
    </recommendedName>
</protein>
<evidence type="ECO:0000256" key="2">
    <source>
        <dbReference type="SAM" id="Coils"/>
    </source>
</evidence>
<feature type="coiled-coil region" evidence="2">
    <location>
        <begin position="237"/>
        <end position="271"/>
    </location>
</feature>
<keyword evidence="2" id="KW-0175">Coiled coil</keyword>
<feature type="compositionally biased region" description="Acidic residues" evidence="3">
    <location>
        <begin position="149"/>
        <end position="160"/>
    </location>
</feature>
<dbReference type="GO" id="GO:0005737">
    <property type="term" value="C:cytoplasm"/>
    <property type="evidence" value="ECO:0007669"/>
    <property type="project" value="TreeGrafter"/>
</dbReference>
<dbReference type="EMBL" id="CADEPI010000321">
    <property type="protein sequence ID" value="CAB3383735.1"/>
    <property type="molecule type" value="Genomic_DNA"/>
</dbReference>
<dbReference type="InterPro" id="IPR000582">
    <property type="entry name" value="Acyl-CoA-binding_protein"/>
</dbReference>
<evidence type="ECO:0000313" key="6">
    <source>
        <dbReference type="Proteomes" id="UP000494165"/>
    </source>
</evidence>